<sequence length="445" mass="54601">MCYQRLYVKFLENVNKKDYVRVCSRKPWHRAGQALRRQSLAKQVPSIHSQRQPRVERDDRDKERQKERELKEQRAREKEREREQREKIEKELKERERREEKEKHEREHKEKENMRKREERQQKQREFSEKEREIERVNEQKEREGREKENKDRERREYEREQSEREQMERRNREQREKEKREQEWSERLRQEREQKDKEQKEREKGERREISKQERDMREKQVEQKEGERRDVEKEKRQGRDGTAEILRLKEKREGEKNKTSKDRAEPPPKKRKKWLKEVPSSSSESDSSRPSEDEGLVRGGVNSRAMREMFRSYVEMLVSTALDPDMIQALEDTNDELYLPPMRKIDSLLSAQKKRLLRRVNMSAQHQEALHMYPKMTADPLESGAVRVHLGGEGYSRKTLSRVKKSVPKQQDMKLSIETCRIYNLYHSLHHYKYHTFLHCKKE</sequence>
<gene>
    <name evidence="3" type="ORF">ATANTOWER_012830</name>
</gene>
<dbReference type="PANTHER" id="PTHR14709">
    <property type="entry name" value="GLUTAMINE AND SERINE-RICH PROTEIN 1-RELATED"/>
    <property type="match status" value="1"/>
</dbReference>
<dbReference type="InterPro" id="IPR025451">
    <property type="entry name" value="DUF4211"/>
</dbReference>
<reference evidence="3 4" key="1">
    <citation type="submission" date="2021-07" db="EMBL/GenBank/DDBJ databases">
        <authorList>
            <person name="Palmer J.M."/>
        </authorList>
    </citation>
    <scope>NUCLEOTIDE SEQUENCE [LARGE SCALE GENOMIC DNA]</scope>
    <source>
        <strain evidence="3 4">AT_MEX2019</strain>
        <tissue evidence="3">Muscle</tissue>
    </source>
</reference>
<dbReference type="InterPro" id="IPR052466">
    <property type="entry name" value="DNA_MethProtect_Complex"/>
</dbReference>
<accession>A0ABU7AQ76</accession>
<feature type="region of interest" description="Disordered" evidence="1">
    <location>
        <begin position="35"/>
        <end position="302"/>
    </location>
</feature>
<feature type="compositionally biased region" description="Basic and acidic residues" evidence="1">
    <location>
        <begin position="288"/>
        <end position="298"/>
    </location>
</feature>
<evidence type="ECO:0000313" key="3">
    <source>
        <dbReference type="EMBL" id="MED6239896.1"/>
    </source>
</evidence>
<organism evidence="3 4">
    <name type="scientific">Ataeniobius toweri</name>
    <dbReference type="NCBI Taxonomy" id="208326"/>
    <lineage>
        <taxon>Eukaryota</taxon>
        <taxon>Metazoa</taxon>
        <taxon>Chordata</taxon>
        <taxon>Craniata</taxon>
        <taxon>Vertebrata</taxon>
        <taxon>Euteleostomi</taxon>
        <taxon>Actinopterygii</taxon>
        <taxon>Neopterygii</taxon>
        <taxon>Teleostei</taxon>
        <taxon>Neoteleostei</taxon>
        <taxon>Acanthomorphata</taxon>
        <taxon>Ovalentaria</taxon>
        <taxon>Atherinomorphae</taxon>
        <taxon>Cyprinodontiformes</taxon>
        <taxon>Goodeidae</taxon>
        <taxon>Ataeniobius</taxon>
    </lineage>
</organism>
<protein>
    <recommendedName>
        <fullName evidence="2">DUF4211 domain-containing protein</fullName>
    </recommendedName>
</protein>
<name>A0ABU7AQ76_9TELE</name>
<evidence type="ECO:0000256" key="1">
    <source>
        <dbReference type="SAM" id="MobiDB-lite"/>
    </source>
</evidence>
<evidence type="ECO:0000313" key="4">
    <source>
        <dbReference type="Proteomes" id="UP001345963"/>
    </source>
</evidence>
<keyword evidence="4" id="KW-1185">Reference proteome</keyword>
<feature type="compositionally biased region" description="Basic and acidic residues" evidence="1">
    <location>
        <begin position="53"/>
        <end position="270"/>
    </location>
</feature>
<feature type="domain" description="DUF4211" evidence="2">
    <location>
        <begin position="305"/>
        <end position="384"/>
    </location>
</feature>
<proteinExistence type="predicted"/>
<dbReference type="Pfam" id="PF13926">
    <property type="entry name" value="DUF4211"/>
    <property type="match status" value="1"/>
</dbReference>
<dbReference type="Proteomes" id="UP001345963">
    <property type="component" value="Unassembled WGS sequence"/>
</dbReference>
<dbReference type="EMBL" id="JAHUTI010022385">
    <property type="protein sequence ID" value="MED6239896.1"/>
    <property type="molecule type" value="Genomic_DNA"/>
</dbReference>
<evidence type="ECO:0000259" key="2">
    <source>
        <dbReference type="Pfam" id="PF13926"/>
    </source>
</evidence>
<comment type="caution">
    <text evidence="3">The sequence shown here is derived from an EMBL/GenBank/DDBJ whole genome shotgun (WGS) entry which is preliminary data.</text>
</comment>
<dbReference type="PANTHER" id="PTHR14709:SF1">
    <property type="entry name" value="PROLINE-RICH PROTEIN 12"/>
    <property type="match status" value="1"/>
</dbReference>